<gene>
    <name evidence="1" type="ORF">RM717_00145</name>
</gene>
<proteinExistence type="predicted"/>
<dbReference type="EMBL" id="JAVRFG010000001">
    <property type="protein sequence ID" value="MDT0488912.1"/>
    <property type="molecule type" value="Genomic_DNA"/>
</dbReference>
<name>A0ABU2VTP4_9ACTN</name>
<sequence>MNQCTSVMAMTAPDRIVALYAAVGQMKFGHVLCELGEDHNNDHAAMLWDEGGRPGGAVWTQWDDRGVRIAALAWCPALTPKEEACGLFADHPSAHAWDVIDPTKEALSRELAKHYRHLFPEYNEDDED</sequence>
<keyword evidence="2" id="KW-1185">Reference proteome</keyword>
<dbReference type="RefSeq" id="WP_311594841.1">
    <property type="nucleotide sequence ID" value="NZ_JAVRFG010000001.1"/>
</dbReference>
<evidence type="ECO:0000313" key="2">
    <source>
        <dbReference type="Proteomes" id="UP001180556"/>
    </source>
</evidence>
<accession>A0ABU2VTP4</accession>
<dbReference type="Proteomes" id="UP001180556">
    <property type="component" value="Unassembled WGS sequence"/>
</dbReference>
<protein>
    <submittedName>
        <fullName evidence="1">Uncharacterized protein</fullName>
    </submittedName>
</protein>
<reference evidence="2" key="1">
    <citation type="submission" date="2023-07" db="EMBL/GenBank/DDBJ databases">
        <title>30 novel species of actinomycetes from the DSMZ collection.</title>
        <authorList>
            <person name="Nouioui I."/>
        </authorList>
    </citation>
    <scope>NUCLEOTIDE SEQUENCE [LARGE SCALE GENOMIC DNA]</scope>
    <source>
        <strain evidence="2">DSM 40932</strain>
    </source>
</reference>
<evidence type="ECO:0000313" key="1">
    <source>
        <dbReference type="EMBL" id="MDT0488912.1"/>
    </source>
</evidence>
<organism evidence="1 2">
    <name type="scientific">Streptomyces stephensoniae</name>
    <dbReference type="NCBI Taxonomy" id="3375367"/>
    <lineage>
        <taxon>Bacteria</taxon>
        <taxon>Bacillati</taxon>
        <taxon>Actinomycetota</taxon>
        <taxon>Actinomycetes</taxon>
        <taxon>Kitasatosporales</taxon>
        <taxon>Streptomycetaceae</taxon>
        <taxon>Streptomyces</taxon>
    </lineage>
</organism>
<comment type="caution">
    <text evidence="1">The sequence shown here is derived from an EMBL/GenBank/DDBJ whole genome shotgun (WGS) entry which is preliminary data.</text>
</comment>